<accession>A0A7J5JAR3</accession>
<sequence>MIPSILPSTGPIGVFDSGYGGLTILDKIRGLMPEYDYIY</sequence>
<protein>
    <submittedName>
        <fullName evidence="1">Glutamate racemase</fullName>
    </submittedName>
</protein>
<feature type="non-terminal residue" evidence="1">
    <location>
        <position position="39"/>
    </location>
</feature>
<organism evidence="1 2">
    <name type="scientific">Bacteroides thetaiotaomicron</name>
    <dbReference type="NCBI Taxonomy" id="818"/>
    <lineage>
        <taxon>Bacteria</taxon>
        <taxon>Pseudomonadati</taxon>
        <taxon>Bacteroidota</taxon>
        <taxon>Bacteroidia</taxon>
        <taxon>Bacteroidales</taxon>
        <taxon>Bacteroidaceae</taxon>
        <taxon>Bacteroides</taxon>
    </lineage>
</organism>
<dbReference type="AlphaFoldDB" id="A0A7J5JAR3"/>
<dbReference type="EMBL" id="WCSB01000151">
    <property type="protein sequence ID" value="KAB4444811.1"/>
    <property type="molecule type" value="Genomic_DNA"/>
</dbReference>
<dbReference type="Proteomes" id="UP000460317">
    <property type="component" value="Unassembled WGS sequence"/>
</dbReference>
<evidence type="ECO:0000313" key="2">
    <source>
        <dbReference type="Proteomes" id="UP000460317"/>
    </source>
</evidence>
<dbReference type="SUPFAM" id="SSF53681">
    <property type="entry name" value="Aspartate/glutamate racemase"/>
    <property type="match status" value="1"/>
</dbReference>
<dbReference type="InterPro" id="IPR001920">
    <property type="entry name" value="Asp/Glu_race"/>
</dbReference>
<dbReference type="GO" id="GO:0016855">
    <property type="term" value="F:racemase and epimerase activity, acting on amino acids and derivatives"/>
    <property type="evidence" value="ECO:0007669"/>
    <property type="project" value="InterPro"/>
</dbReference>
<gene>
    <name evidence="1" type="ORF">GAN93_26095</name>
</gene>
<reference evidence="1 2" key="1">
    <citation type="journal article" date="2019" name="Nat. Med.">
        <title>A library of human gut bacterial isolates paired with longitudinal multiomics data enables mechanistic microbiome research.</title>
        <authorList>
            <person name="Poyet M."/>
            <person name="Groussin M."/>
            <person name="Gibbons S.M."/>
            <person name="Avila-Pacheco J."/>
            <person name="Jiang X."/>
            <person name="Kearney S.M."/>
            <person name="Perrotta A.R."/>
            <person name="Berdy B."/>
            <person name="Zhao S."/>
            <person name="Lieberman T.D."/>
            <person name="Swanson P.K."/>
            <person name="Smith M."/>
            <person name="Roesemann S."/>
            <person name="Alexander J.E."/>
            <person name="Rich S.A."/>
            <person name="Livny J."/>
            <person name="Vlamakis H."/>
            <person name="Clish C."/>
            <person name="Bullock K."/>
            <person name="Deik A."/>
            <person name="Scott J."/>
            <person name="Pierce K.A."/>
            <person name="Xavier R.J."/>
            <person name="Alm E.J."/>
        </authorList>
    </citation>
    <scope>NUCLEOTIDE SEQUENCE [LARGE SCALE GENOMIC DNA]</scope>
    <source>
        <strain evidence="1 2">BIOML-A165</strain>
    </source>
</reference>
<comment type="caution">
    <text evidence="1">The sequence shown here is derived from an EMBL/GenBank/DDBJ whole genome shotgun (WGS) entry which is preliminary data.</text>
</comment>
<evidence type="ECO:0000313" key="1">
    <source>
        <dbReference type="EMBL" id="KAB4444811.1"/>
    </source>
</evidence>
<name>A0A7J5JAR3_BACT4</name>
<dbReference type="Gene3D" id="3.40.50.1860">
    <property type="match status" value="1"/>
</dbReference>
<proteinExistence type="predicted"/>